<reference evidence="1 2" key="1">
    <citation type="journal article" date="2014" name="Nature">
        <title>An environmental bacterial taxon with a large and distinct metabolic repertoire.</title>
        <authorList>
            <person name="Wilson M.C."/>
            <person name="Mori T."/>
            <person name="Ruckert C."/>
            <person name="Uria A.R."/>
            <person name="Helf M.J."/>
            <person name="Takada K."/>
            <person name="Gernert C."/>
            <person name="Steffens U.A."/>
            <person name="Heycke N."/>
            <person name="Schmitt S."/>
            <person name="Rinke C."/>
            <person name="Helfrich E.J."/>
            <person name="Brachmann A.O."/>
            <person name="Gurgui C."/>
            <person name="Wakimoto T."/>
            <person name="Kracht M."/>
            <person name="Crusemann M."/>
            <person name="Hentschel U."/>
            <person name="Abe I."/>
            <person name="Matsunaga S."/>
            <person name="Kalinowski J."/>
            <person name="Takeyama H."/>
            <person name="Piel J."/>
        </authorList>
    </citation>
    <scope>NUCLEOTIDE SEQUENCE [LARGE SCALE GENOMIC DNA]</scope>
    <source>
        <strain evidence="2">TSY1</strain>
    </source>
</reference>
<comment type="caution">
    <text evidence="1">The sequence shown here is derived from an EMBL/GenBank/DDBJ whole genome shotgun (WGS) entry which is preliminary data.</text>
</comment>
<protein>
    <submittedName>
        <fullName evidence="1">Uncharacterized protein</fullName>
    </submittedName>
</protein>
<evidence type="ECO:0000313" key="2">
    <source>
        <dbReference type="Proteomes" id="UP000019141"/>
    </source>
</evidence>
<evidence type="ECO:0000313" key="1">
    <source>
        <dbReference type="EMBL" id="ETX01907.1"/>
    </source>
</evidence>
<dbReference type="EMBL" id="AZHW01000190">
    <property type="protein sequence ID" value="ETX01907.1"/>
    <property type="molecule type" value="Genomic_DNA"/>
</dbReference>
<dbReference type="Proteomes" id="UP000019141">
    <property type="component" value="Unassembled WGS sequence"/>
</dbReference>
<keyword evidence="2" id="KW-1185">Reference proteome</keyword>
<proteinExistence type="predicted"/>
<sequence length="161" mass="17457">MSPRQAGWSGILWALVMIVSGVVPLSAQEITEAWVAEQLGGSRLTERRAPSGAAEHSLPIVSVRIRYRPATGELTLSSAAALQPLYKALHALAPTPFRVVCCTGLPPNRQATLAQQLVKHLSQLFAERQLHVQFQIKSPSPSVSPQAYAVDTALIDIYRLP</sequence>
<organism evidence="1 2">
    <name type="scientific">Entotheonella factor</name>
    <dbReference type="NCBI Taxonomy" id="1429438"/>
    <lineage>
        <taxon>Bacteria</taxon>
        <taxon>Pseudomonadati</taxon>
        <taxon>Nitrospinota/Tectimicrobiota group</taxon>
        <taxon>Candidatus Tectimicrobiota</taxon>
        <taxon>Candidatus Entotheonellia</taxon>
        <taxon>Candidatus Entotheonellales</taxon>
        <taxon>Candidatus Entotheonellaceae</taxon>
        <taxon>Candidatus Entotheonella</taxon>
    </lineage>
</organism>
<gene>
    <name evidence="1" type="ORF">ETSY1_05500</name>
</gene>
<name>W4LX12_ENTF1</name>
<dbReference type="AlphaFoldDB" id="W4LX12"/>
<dbReference type="HOGENOM" id="CLU_1737188_0_0_7"/>
<accession>W4LX12</accession>